<protein>
    <submittedName>
        <fullName evidence="2">Uncharacterized protein</fullName>
    </submittedName>
</protein>
<dbReference type="EMBL" id="NFEZ01000003">
    <property type="protein sequence ID" value="PLT47130.1"/>
    <property type="molecule type" value="Genomic_DNA"/>
</dbReference>
<dbReference type="Proteomes" id="UP000234789">
    <property type="component" value="Unassembled WGS sequence"/>
</dbReference>
<proteinExistence type="predicted"/>
<sequence length="63" mass="7009">MTRDKSAPLRSPAAGSTLNEAARNGYDREEPKRDEAGAARSVPFSWERIGSADDCIYLLYVLY</sequence>
<reference evidence="2 3" key="1">
    <citation type="submission" date="2017-05" db="EMBL/GenBank/DDBJ databases">
        <title>Functional genome analysis of Paenibacillus pasadenensis strain R16: insights on endophytic life style and antifungal activity.</title>
        <authorList>
            <person name="Passera A."/>
            <person name="Marcolungo L."/>
            <person name="Casati P."/>
            <person name="Brasca M."/>
            <person name="Quaglino F."/>
            <person name="Delledonne M."/>
        </authorList>
    </citation>
    <scope>NUCLEOTIDE SEQUENCE [LARGE SCALE GENOMIC DNA]</scope>
    <source>
        <strain evidence="2 3">R16</strain>
    </source>
</reference>
<gene>
    <name evidence="2" type="ORF">B8V81_1354</name>
</gene>
<organism evidence="2 3">
    <name type="scientific">Paenibacillus pasadenensis</name>
    <dbReference type="NCBI Taxonomy" id="217090"/>
    <lineage>
        <taxon>Bacteria</taxon>
        <taxon>Bacillati</taxon>
        <taxon>Bacillota</taxon>
        <taxon>Bacilli</taxon>
        <taxon>Bacillales</taxon>
        <taxon>Paenibacillaceae</taxon>
        <taxon>Paenibacillus</taxon>
    </lineage>
</organism>
<name>A0A2N5NA18_9BACL</name>
<feature type="region of interest" description="Disordered" evidence="1">
    <location>
        <begin position="1"/>
        <end position="39"/>
    </location>
</feature>
<evidence type="ECO:0000313" key="3">
    <source>
        <dbReference type="Proteomes" id="UP000234789"/>
    </source>
</evidence>
<evidence type="ECO:0000256" key="1">
    <source>
        <dbReference type="SAM" id="MobiDB-lite"/>
    </source>
</evidence>
<keyword evidence="3" id="KW-1185">Reference proteome</keyword>
<accession>A0A2N5NA18</accession>
<dbReference type="AlphaFoldDB" id="A0A2N5NA18"/>
<feature type="compositionally biased region" description="Basic and acidic residues" evidence="1">
    <location>
        <begin position="25"/>
        <end position="37"/>
    </location>
</feature>
<comment type="caution">
    <text evidence="2">The sequence shown here is derived from an EMBL/GenBank/DDBJ whole genome shotgun (WGS) entry which is preliminary data.</text>
</comment>
<evidence type="ECO:0000313" key="2">
    <source>
        <dbReference type="EMBL" id="PLT47130.1"/>
    </source>
</evidence>